<accession>W6Z678</accession>
<dbReference type="KEGG" id="bor:COCMIDRAFT_36777"/>
<dbReference type="RefSeq" id="XP_007687978.1">
    <property type="nucleotide sequence ID" value="XM_007689788.1"/>
</dbReference>
<reference evidence="2 3" key="1">
    <citation type="journal article" date="2013" name="PLoS Genet.">
        <title>Comparative genome structure, secondary metabolite, and effector coding capacity across Cochliobolus pathogens.</title>
        <authorList>
            <person name="Condon B.J."/>
            <person name="Leng Y."/>
            <person name="Wu D."/>
            <person name="Bushley K.E."/>
            <person name="Ohm R.A."/>
            <person name="Otillar R."/>
            <person name="Martin J."/>
            <person name="Schackwitz W."/>
            <person name="Grimwood J."/>
            <person name="MohdZainudin N."/>
            <person name="Xue C."/>
            <person name="Wang R."/>
            <person name="Manning V.A."/>
            <person name="Dhillon B."/>
            <person name="Tu Z.J."/>
            <person name="Steffenson B.J."/>
            <person name="Salamov A."/>
            <person name="Sun H."/>
            <person name="Lowry S."/>
            <person name="LaButti K."/>
            <person name="Han J."/>
            <person name="Copeland A."/>
            <person name="Lindquist E."/>
            <person name="Barry K."/>
            <person name="Schmutz J."/>
            <person name="Baker S.E."/>
            <person name="Ciuffetti L.M."/>
            <person name="Grigoriev I.V."/>
            <person name="Zhong S."/>
            <person name="Turgeon B.G."/>
        </authorList>
    </citation>
    <scope>NUCLEOTIDE SEQUENCE [LARGE SCALE GENOMIC DNA]</scope>
    <source>
        <strain evidence="2 3">ATCC 44560</strain>
    </source>
</reference>
<proteinExistence type="predicted"/>
<dbReference type="EMBL" id="KI963983">
    <property type="protein sequence ID" value="EUC45495.1"/>
    <property type="molecule type" value="Genomic_DNA"/>
</dbReference>
<evidence type="ECO:0000313" key="3">
    <source>
        <dbReference type="Proteomes" id="UP000054032"/>
    </source>
</evidence>
<sequence length="67" mass="7337">MRFLFGILMLSIGSALAGPVGSDMLSVRDPQTSTGCRGCYHNCNTSYPRGKPRNDCYTGCPRLFQDC</sequence>
<dbReference type="HOGENOM" id="CLU_2812150_0_0_1"/>
<evidence type="ECO:0000256" key="1">
    <source>
        <dbReference type="SAM" id="SignalP"/>
    </source>
</evidence>
<keyword evidence="3" id="KW-1185">Reference proteome</keyword>
<dbReference type="Proteomes" id="UP000054032">
    <property type="component" value="Unassembled WGS sequence"/>
</dbReference>
<evidence type="ECO:0000313" key="2">
    <source>
        <dbReference type="EMBL" id="EUC45495.1"/>
    </source>
</evidence>
<organism evidence="2 3">
    <name type="scientific">Bipolaris oryzae ATCC 44560</name>
    <dbReference type="NCBI Taxonomy" id="930090"/>
    <lineage>
        <taxon>Eukaryota</taxon>
        <taxon>Fungi</taxon>
        <taxon>Dikarya</taxon>
        <taxon>Ascomycota</taxon>
        <taxon>Pezizomycotina</taxon>
        <taxon>Dothideomycetes</taxon>
        <taxon>Pleosporomycetidae</taxon>
        <taxon>Pleosporales</taxon>
        <taxon>Pleosporineae</taxon>
        <taxon>Pleosporaceae</taxon>
        <taxon>Bipolaris</taxon>
    </lineage>
</organism>
<protein>
    <recommendedName>
        <fullName evidence="4">4Fe-4S ferredoxin-type domain-containing protein</fullName>
    </recommendedName>
</protein>
<name>W6Z678_COCMI</name>
<feature type="chain" id="PRO_5004889746" description="4Fe-4S ferredoxin-type domain-containing protein" evidence="1">
    <location>
        <begin position="18"/>
        <end position="67"/>
    </location>
</feature>
<dbReference type="OrthoDB" id="10289112at2759"/>
<gene>
    <name evidence="2" type="ORF">COCMIDRAFT_36777</name>
</gene>
<feature type="signal peptide" evidence="1">
    <location>
        <begin position="1"/>
        <end position="17"/>
    </location>
</feature>
<dbReference type="AlphaFoldDB" id="W6Z678"/>
<dbReference type="GeneID" id="19123109"/>
<evidence type="ECO:0008006" key="4">
    <source>
        <dbReference type="Google" id="ProtNLM"/>
    </source>
</evidence>
<keyword evidence="1" id="KW-0732">Signal</keyword>